<feature type="compositionally biased region" description="Polar residues" evidence="1">
    <location>
        <begin position="1"/>
        <end position="20"/>
    </location>
</feature>
<feature type="compositionally biased region" description="Polar residues" evidence="1">
    <location>
        <begin position="88"/>
        <end position="100"/>
    </location>
</feature>
<organism evidence="2 3">
    <name type="scientific">Aplosporella prunicola CBS 121167</name>
    <dbReference type="NCBI Taxonomy" id="1176127"/>
    <lineage>
        <taxon>Eukaryota</taxon>
        <taxon>Fungi</taxon>
        <taxon>Dikarya</taxon>
        <taxon>Ascomycota</taxon>
        <taxon>Pezizomycotina</taxon>
        <taxon>Dothideomycetes</taxon>
        <taxon>Dothideomycetes incertae sedis</taxon>
        <taxon>Botryosphaeriales</taxon>
        <taxon>Aplosporellaceae</taxon>
        <taxon>Aplosporella</taxon>
    </lineage>
</organism>
<evidence type="ECO:0000313" key="2">
    <source>
        <dbReference type="EMBL" id="KAF2137921.1"/>
    </source>
</evidence>
<keyword evidence="3" id="KW-1185">Reference proteome</keyword>
<protein>
    <submittedName>
        <fullName evidence="2">Uncharacterized protein</fullName>
    </submittedName>
</protein>
<dbReference type="AlphaFoldDB" id="A0A6A6B590"/>
<sequence length="178" mass="19394">MSTIGGKNSEASTKLTNSDNIDQHWPRVSLSSNIESSTWREATARSMMSTTSTRLGCQPMGYAACQAPSTTTLAGFASRGQRPKQTRSHNISMELTSNAPQCRRGSEFEGRPPARSHRLQGPESTFRRYHDAAVVGVDGWDDHQLALGDDAEEDIPSPPLSRNHAPTVSAFPEVQHST</sequence>
<dbReference type="Proteomes" id="UP000799438">
    <property type="component" value="Unassembled WGS sequence"/>
</dbReference>
<feature type="region of interest" description="Disordered" evidence="1">
    <location>
        <begin position="1"/>
        <end position="36"/>
    </location>
</feature>
<name>A0A6A6B590_9PEZI</name>
<dbReference type="RefSeq" id="XP_033393636.1">
    <property type="nucleotide sequence ID" value="XM_033544404.1"/>
</dbReference>
<proteinExistence type="predicted"/>
<evidence type="ECO:0000313" key="3">
    <source>
        <dbReference type="Proteomes" id="UP000799438"/>
    </source>
</evidence>
<feature type="region of interest" description="Disordered" evidence="1">
    <location>
        <begin position="76"/>
        <end position="124"/>
    </location>
</feature>
<dbReference type="EMBL" id="ML995499">
    <property type="protein sequence ID" value="KAF2137921.1"/>
    <property type="molecule type" value="Genomic_DNA"/>
</dbReference>
<gene>
    <name evidence="2" type="ORF">K452DRAFT_321546</name>
</gene>
<accession>A0A6A6B590</accession>
<feature type="region of interest" description="Disordered" evidence="1">
    <location>
        <begin position="145"/>
        <end position="178"/>
    </location>
</feature>
<evidence type="ECO:0000256" key="1">
    <source>
        <dbReference type="SAM" id="MobiDB-lite"/>
    </source>
</evidence>
<dbReference type="GeneID" id="54301900"/>
<reference evidence="2" key="1">
    <citation type="journal article" date="2020" name="Stud. Mycol.">
        <title>101 Dothideomycetes genomes: a test case for predicting lifestyles and emergence of pathogens.</title>
        <authorList>
            <person name="Haridas S."/>
            <person name="Albert R."/>
            <person name="Binder M."/>
            <person name="Bloem J."/>
            <person name="Labutti K."/>
            <person name="Salamov A."/>
            <person name="Andreopoulos B."/>
            <person name="Baker S."/>
            <person name="Barry K."/>
            <person name="Bills G."/>
            <person name="Bluhm B."/>
            <person name="Cannon C."/>
            <person name="Castanera R."/>
            <person name="Culley D."/>
            <person name="Daum C."/>
            <person name="Ezra D."/>
            <person name="Gonzalez J."/>
            <person name="Henrissat B."/>
            <person name="Kuo A."/>
            <person name="Liang C."/>
            <person name="Lipzen A."/>
            <person name="Lutzoni F."/>
            <person name="Magnuson J."/>
            <person name="Mondo S."/>
            <person name="Nolan M."/>
            <person name="Ohm R."/>
            <person name="Pangilinan J."/>
            <person name="Park H.-J."/>
            <person name="Ramirez L."/>
            <person name="Alfaro M."/>
            <person name="Sun H."/>
            <person name="Tritt A."/>
            <person name="Yoshinaga Y."/>
            <person name="Zwiers L.-H."/>
            <person name="Turgeon B."/>
            <person name="Goodwin S."/>
            <person name="Spatafora J."/>
            <person name="Crous P."/>
            <person name="Grigoriev I."/>
        </authorList>
    </citation>
    <scope>NUCLEOTIDE SEQUENCE</scope>
    <source>
        <strain evidence="2">CBS 121167</strain>
    </source>
</reference>